<dbReference type="InterPro" id="IPR027417">
    <property type="entry name" value="P-loop_NTPase"/>
</dbReference>
<evidence type="ECO:0000313" key="1">
    <source>
        <dbReference type="EMBL" id="MBX7459122.1"/>
    </source>
</evidence>
<keyword evidence="2" id="KW-1185">Reference proteome</keyword>
<name>A0ABS7IZX7_9SPHN</name>
<organism evidence="1 2">
    <name type="scientific">Qipengyuania polymorpha</name>
    <dbReference type="NCBI Taxonomy" id="2867234"/>
    <lineage>
        <taxon>Bacteria</taxon>
        <taxon>Pseudomonadati</taxon>
        <taxon>Pseudomonadota</taxon>
        <taxon>Alphaproteobacteria</taxon>
        <taxon>Sphingomonadales</taxon>
        <taxon>Erythrobacteraceae</taxon>
        <taxon>Qipengyuania</taxon>
    </lineage>
</organism>
<dbReference type="RefSeq" id="WP_221574520.1">
    <property type="nucleotide sequence ID" value="NZ_JAIGNK010000004.1"/>
</dbReference>
<dbReference type="EMBL" id="JAIGNK010000004">
    <property type="protein sequence ID" value="MBX7459122.1"/>
    <property type="molecule type" value="Genomic_DNA"/>
</dbReference>
<dbReference type="Gene3D" id="3.40.50.300">
    <property type="entry name" value="P-loop containing nucleotide triphosphate hydrolases"/>
    <property type="match status" value="1"/>
</dbReference>
<reference evidence="1 2" key="1">
    <citation type="submission" date="2021-08" db="EMBL/GenBank/DDBJ databases">
        <title>Comparative Genomics Analysis of the Genus Qipengyuania Reveals Extensive Genetic Diversity and Metabolic Versatility, Including the Description of Fifteen Novel Species.</title>
        <authorList>
            <person name="Liu Y."/>
        </authorList>
    </citation>
    <scope>NUCLEOTIDE SEQUENCE [LARGE SCALE GENOMIC DNA]</scope>
    <source>
        <strain evidence="1 2">1NDH17</strain>
    </source>
</reference>
<gene>
    <name evidence="1" type="ORF">K3152_12755</name>
</gene>
<proteinExistence type="predicted"/>
<protein>
    <submittedName>
        <fullName evidence="1">Uncharacterized protein</fullName>
    </submittedName>
</protein>
<accession>A0ABS7IZX7</accession>
<dbReference type="Proteomes" id="UP000783253">
    <property type="component" value="Unassembled WGS sequence"/>
</dbReference>
<comment type="caution">
    <text evidence="1">The sequence shown here is derived from an EMBL/GenBank/DDBJ whole genome shotgun (WGS) entry which is preliminary data.</text>
</comment>
<evidence type="ECO:0000313" key="2">
    <source>
        <dbReference type="Proteomes" id="UP000783253"/>
    </source>
</evidence>
<sequence length="59" mass="6543">MIDSRMERVRGKISHWAESGYVVINDDVHACFAKVREVLDADGTDSVCAGVDGLEWDDC</sequence>